<dbReference type="AlphaFoldDB" id="A0A317ES29"/>
<accession>A0A317ES29</accession>
<dbReference type="Proteomes" id="UP000245379">
    <property type="component" value="Unassembled WGS sequence"/>
</dbReference>
<name>A0A317ES29_9SPHI</name>
<dbReference type="EMBL" id="QGNZ01000001">
    <property type="protein sequence ID" value="PWS28897.1"/>
    <property type="molecule type" value="Genomic_DNA"/>
</dbReference>
<sequence length="265" mass="30314">MNKSISKKINPSKSWPNQLLSSLSEHGIYFIEIPDTEYHLFQAEGVILNLINLENPHAPQDLITLQAHYANKGIKLIHLWEDVWLSKSTQVIARLKSILGVNRKIHGRQTKIEKLTKPLAESFLNSNHLQGYVSSRYKLGLFFKTELVAVATFSALRKMNHTEHYKSAELIRFAVQAGYSVSGGLSKLISSFRESHQPNDLMTYADRDWSAGEAYLTLGFECKNFLEPQFFILNEDYQRQLDKADSQNSTLQVFNTGSIKYILKF</sequence>
<dbReference type="OrthoDB" id="943693at2"/>
<comment type="caution">
    <text evidence="1">The sequence shown here is derived from an EMBL/GenBank/DDBJ whole genome shotgun (WGS) entry which is preliminary data.</text>
</comment>
<evidence type="ECO:0000313" key="2">
    <source>
        <dbReference type="Proteomes" id="UP000245379"/>
    </source>
</evidence>
<proteinExistence type="predicted"/>
<reference evidence="1 2" key="1">
    <citation type="submission" date="2018-05" db="EMBL/GenBank/DDBJ databases">
        <title>Pedobacter paludis sp. nov., isolated from wetland soil.</title>
        <authorList>
            <person name="Zhang Y."/>
            <person name="Wang G."/>
        </authorList>
    </citation>
    <scope>NUCLEOTIDE SEQUENCE [LARGE SCALE GENOMIC DNA]</scope>
    <source>
        <strain evidence="1 2">KCTC22721</strain>
    </source>
</reference>
<keyword evidence="2" id="KW-1185">Reference proteome</keyword>
<protein>
    <submittedName>
        <fullName evidence="1">Uncharacterized protein</fullName>
    </submittedName>
</protein>
<dbReference type="RefSeq" id="WP_109924327.1">
    <property type="nucleotide sequence ID" value="NZ_QGNZ01000001.1"/>
</dbReference>
<evidence type="ECO:0000313" key="1">
    <source>
        <dbReference type="EMBL" id="PWS28897.1"/>
    </source>
</evidence>
<organism evidence="1 2">
    <name type="scientific">Pedobacter yonginense</name>
    <dbReference type="NCBI Taxonomy" id="651869"/>
    <lineage>
        <taxon>Bacteria</taxon>
        <taxon>Pseudomonadati</taxon>
        <taxon>Bacteroidota</taxon>
        <taxon>Sphingobacteriia</taxon>
        <taxon>Sphingobacteriales</taxon>
        <taxon>Sphingobacteriaceae</taxon>
        <taxon>Pedobacter</taxon>
    </lineage>
</organism>
<gene>
    <name evidence="1" type="ORF">DHW03_03425</name>
</gene>